<evidence type="ECO:0000256" key="5">
    <source>
        <dbReference type="ARBA" id="ARBA00022989"/>
    </source>
</evidence>
<sequence>MPRRSAASEATTVTATLHSPAREQRTSPAPGKGRGRIRNRNRLWLLVFLSPWAIGLVVFFIYPLLATAYFSLTNYNGLDSANFVGLRNFVYLFTGDEIVRTAAYNTLWLVVVLTVLRVAFSLGVAAVLARVQKGGGLFRVLCYLPSLVPPVAATLTFVFVLNPQIGPVNTLLRHVGIDGPLWFNDPNLSKPALTLLTLWGSGELMIIILAALLDVPKDLYEAAQLDGAGAWTQFRRITLPTIAPVLLFGMVNSIIFALQYFTQAIVAGSVASGSADMVGNSQIIGYPNNSTLTFPVWLYQQGFRAYHMGYASAMAVVLFVVSFAFTALLIRQLRGAAHTEGARS</sequence>
<dbReference type="AlphaFoldDB" id="A0A5B2XHL6"/>
<feature type="transmembrane region" description="Helical" evidence="7">
    <location>
        <begin position="308"/>
        <end position="330"/>
    </location>
</feature>
<dbReference type="EMBL" id="VUOB01000022">
    <property type="protein sequence ID" value="KAA2262381.1"/>
    <property type="molecule type" value="Genomic_DNA"/>
</dbReference>
<evidence type="ECO:0000256" key="1">
    <source>
        <dbReference type="ARBA" id="ARBA00004651"/>
    </source>
</evidence>
<feature type="transmembrane region" description="Helical" evidence="7">
    <location>
        <begin position="192"/>
        <end position="216"/>
    </location>
</feature>
<organism evidence="10 11">
    <name type="scientific">Solihabitans fulvus</name>
    <dbReference type="NCBI Taxonomy" id="1892852"/>
    <lineage>
        <taxon>Bacteria</taxon>
        <taxon>Bacillati</taxon>
        <taxon>Actinomycetota</taxon>
        <taxon>Actinomycetes</taxon>
        <taxon>Pseudonocardiales</taxon>
        <taxon>Pseudonocardiaceae</taxon>
        <taxon>Solihabitans</taxon>
    </lineage>
</organism>
<feature type="region of interest" description="Disordered" evidence="8">
    <location>
        <begin position="1"/>
        <end position="34"/>
    </location>
</feature>
<dbReference type="PROSITE" id="PS50928">
    <property type="entry name" value="ABC_TM1"/>
    <property type="match status" value="1"/>
</dbReference>
<evidence type="ECO:0000256" key="8">
    <source>
        <dbReference type="SAM" id="MobiDB-lite"/>
    </source>
</evidence>
<reference evidence="10 11" key="2">
    <citation type="submission" date="2019-09" db="EMBL/GenBank/DDBJ databases">
        <authorList>
            <person name="Jin C."/>
        </authorList>
    </citation>
    <scope>NUCLEOTIDE SEQUENCE [LARGE SCALE GENOMIC DNA]</scope>
    <source>
        <strain evidence="10 11">AN110305</strain>
    </source>
</reference>
<accession>A0A5B2XHL6</accession>
<dbReference type="InterPro" id="IPR051393">
    <property type="entry name" value="ABC_transporter_permease"/>
</dbReference>
<dbReference type="GO" id="GO:0005886">
    <property type="term" value="C:plasma membrane"/>
    <property type="evidence" value="ECO:0007669"/>
    <property type="project" value="UniProtKB-SubCell"/>
</dbReference>
<feature type="transmembrane region" description="Helical" evidence="7">
    <location>
        <begin position="140"/>
        <end position="161"/>
    </location>
</feature>
<keyword evidence="11" id="KW-1185">Reference proteome</keyword>
<evidence type="ECO:0000256" key="7">
    <source>
        <dbReference type="RuleBase" id="RU363032"/>
    </source>
</evidence>
<dbReference type="PANTHER" id="PTHR30193">
    <property type="entry name" value="ABC TRANSPORTER PERMEASE PROTEIN"/>
    <property type="match status" value="1"/>
</dbReference>
<feature type="domain" description="ABC transmembrane type-1" evidence="9">
    <location>
        <begin position="103"/>
        <end position="329"/>
    </location>
</feature>
<keyword evidence="6 7" id="KW-0472">Membrane</keyword>
<dbReference type="PANTHER" id="PTHR30193:SF1">
    <property type="entry name" value="ABC TRANSPORTER PERMEASE PROTEIN YESP-RELATED"/>
    <property type="match status" value="1"/>
</dbReference>
<reference evidence="10 11" key="1">
    <citation type="submission" date="2019-09" db="EMBL/GenBank/DDBJ databases">
        <title>Goodfellowia gen. nov., a new genus of the Pseudonocardineae related to Actinoalloteichus, containing Goodfellowia coeruleoviolacea gen. nov., comb. nov. gen. nov., comb. nov.</title>
        <authorList>
            <person name="Labeda D."/>
        </authorList>
    </citation>
    <scope>NUCLEOTIDE SEQUENCE [LARGE SCALE GENOMIC DNA]</scope>
    <source>
        <strain evidence="10 11">AN110305</strain>
    </source>
</reference>
<comment type="caution">
    <text evidence="10">The sequence shown here is derived from an EMBL/GenBank/DDBJ whole genome shotgun (WGS) entry which is preliminary data.</text>
</comment>
<name>A0A5B2XHL6_9PSEU</name>
<evidence type="ECO:0000256" key="6">
    <source>
        <dbReference type="ARBA" id="ARBA00023136"/>
    </source>
</evidence>
<dbReference type="SUPFAM" id="SSF160964">
    <property type="entry name" value="MalF N-terminal region-like"/>
    <property type="match status" value="1"/>
</dbReference>
<dbReference type="Pfam" id="PF00528">
    <property type="entry name" value="BPD_transp_1"/>
    <property type="match status" value="1"/>
</dbReference>
<gene>
    <name evidence="10" type="ORF">F0L68_14045</name>
</gene>
<evidence type="ECO:0000256" key="4">
    <source>
        <dbReference type="ARBA" id="ARBA00022692"/>
    </source>
</evidence>
<comment type="similarity">
    <text evidence="7">Belongs to the binding-protein-dependent transport system permease family.</text>
</comment>
<proteinExistence type="inferred from homology"/>
<protein>
    <submittedName>
        <fullName evidence="10">Sugar ABC transporter permease</fullName>
    </submittedName>
</protein>
<dbReference type="OrthoDB" id="4053402at2"/>
<keyword evidence="3" id="KW-1003">Cell membrane</keyword>
<evidence type="ECO:0000256" key="2">
    <source>
        <dbReference type="ARBA" id="ARBA00022448"/>
    </source>
</evidence>
<evidence type="ECO:0000259" key="9">
    <source>
        <dbReference type="PROSITE" id="PS50928"/>
    </source>
</evidence>
<dbReference type="GO" id="GO:0055085">
    <property type="term" value="P:transmembrane transport"/>
    <property type="evidence" value="ECO:0007669"/>
    <property type="project" value="InterPro"/>
</dbReference>
<dbReference type="SUPFAM" id="SSF161098">
    <property type="entry name" value="MetI-like"/>
    <property type="match status" value="1"/>
</dbReference>
<dbReference type="Proteomes" id="UP000323454">
    <property type="component" value="Unassembled WGS sequence"/>
</dbReference>
<feature type="compositionally biased region" description="Low complexity" evidence="8">
    <location>
        <begin position="1"/>
        <end position="16"/>
    </location>
</feature>
<dbReference type="CDD" id="cd06261">
    <property type="entry name" value="TM_PBP2"/>
    <property type="match status" value="1"/>
</dbReference>
<feature type="transmembrane region" description="Helical" evidence="7">
    <location>
        <begin position="237"/>
        <end position="261"/>
    </location>
</feature>
<feature type="transmembrane region" description="Helical" evidence="7">
    <location>
        <begin position="107"/>
        <end position="128"/>
    </location>
</feature>
<feature type="transmembrane region" description="Helical" evidence="7">
    <location>
        <begin position="43"/>
        <end position="65"/>
    </location>
</feature>
<comment type="subcellular location">
    <subcellularLocation>
        <location evidence="1 7">Cell membrane</location>
        <topology evidence="1 7">Multi-pass membrane protein</topology>
    </subcellularLocation>
</comment>
<keyword evidence="2 7" id="KW-0813">Transport</keyword>
<evidence type="ECO:0000313" key="10">
    <source>
        <dbReference type="EMBL" id="KAA2262381.1"/>
    </source>
</evidence>
<keyword evidence="5 7" id="KW-1133">Transmembrane helix</keyword>
<evidence type="ECO:0000256" key="3">
    <source>
        <dbReference type="ARBA" id="ARBA00022475"/>
    </source>
</evidence>
<keyword evidence="4 7" id="KW-0812">Transmembrane</keyword>
<evidence type="ECO:0000313" key="11">
    <source>
        <dbReference type="Proteomes" id="UP000323454"/>
    </source>
</evidence>
<dbReference type="Gene3D" id="1.10.3720.10">
    <property type="entry name" value="MetI-like"/>
    <property type="match status" value="1"/>
</dbReference>
<dbReference type="InterPro" id="IPR000515">
    <property type="entry name" value="MetI-like"/>
</dbReference>
<dbReference type="InterPro" id="IPR035906">
    <property type="entry name" value="MetI-like_sf"/>
</dbReference>